<dbReference type="EMBL" id="VUKA01000048">
    <property type="protein sequence ID" value="KAA2211218.1"/>
    <property type="molecule type" value="Genomic_DNA"/>
</dbReference>
<dbReference type="AlphaFoldDB" id="A0A5B2TBJ5"/>
<accession>A0A5B2TBJ5</accession>
<evidence type="ECO:0000313" key="2">
    <source>
        <dbReference type="Proteomes" id="UP000322110"/>
    </source>
</evidence>
<dbReference type="OrthoDB" id="7852255at2"/>
<sequence length="165" mass="18090">MTNTLRGMLVEAMIDAALPAGWTWCSADYESFDFISQDGVRLEVKQSAARQSWALEGSSPSKCSFDIAPRTGRWDGPVWIPGIGRNADLYVFAHHPVADLSADHREPVQWRFYVVSTHALPATKRISLSKLQAMLAPVVYADLAAQVEAVRCAVLSERSAALADN</sequence>
<comment type="caution">
    <text evidence="1">The sequence shown here is derived from an EMBL/GenBank/DDBJ whole genome shotgun (WGS) entry which is preliminary data.</text>
</comment>
<gene>
    <name evidence="1" type="ORF">F0Q34_21305</name>
</gene>
<reference evidence="1 2" key="1">
    <citation type="journal article" date="2015" name="Int. J. Syst. Evol. Microbiol.">
        <title>Roseomonas oryzae sp. nov., isolated from paddy rhizosphere soil.</title>
        <authorList>
            <person name="Ramaprasad E.V."/>
            <person name="Sasikala Ch."/>
            <person name="Ramana Ch.V."/>
        </authorList>
    </citation>
    <scope>NUCLEOTIDE SEQUENCE [LARGE SCALE GENOMIC DNA]</scope>
    <source>
        <strain evidence="1 2">KCTC 42542</strain>
    </source>
</reference>
<evidence type="ECO:0008006" key="3">
    <source>
        <dbReference type="Google" id="ProtNLM"/>
    </source>
</evidence>
<dbReference type="RefSeq" id="WP_149814385.1">
    <property type="nucleotide sequence ID" value="NZ_VUKA01000048.1"/>
</dbReference>
<dbReference type="Proteomes" id="UP000322110">
    <property type="component" value="Unassembled WGS sequence"/>
</dbReference>
<organism evidence="1 2">
    <name type="scientific">Teichococcus oryzae</name>
    <dbReference type="NCBI Taxonomy" id="1608942"/>
    <lineage>
        <taxon>Bacteria</taxon>
        <taxon>Pseudomonadati</taxon>
        <taxon>Pseudomonadota</taxon>
        <taxon>Alphaproteobacteria</taxon>
        <taxon>Acetobacterales</taxon>
        <taxon>Roseomonadaceae</taxon>
        <taxon>Roseomonas</taxon>
    </lineage>
</organism>
<name>A0A5B2TBJ5_9PROT</name>
<keyword evidence="2" id="KW-1185">Reference proteome</keyword>
<evidence type="ECO:0000313" key="1">
    <source>
        <dbReference type="EMBL" id="KAA2211218.1"/>
    </source>
</evidence>
<protein>
    <recommendedName>
        <fullName evidence="3">DUF4365 domain-containing protein</fullName>
    </recommendedName>
</protein>
<proteinExistence type="predicted"/>